<dbReference type="InParanoid" id="A0A194XGJ4"/>
<accession>A0A194XGJ4</accession>
<dbReference type="AlphaFoldDB" id="A0A194XGJ4"/>
<sequence length="171" mass="19193">MGTRQSKVKKFEPRIDDPAVVLDTRSQCGYKYSLAPAATATSIDYHSGIPIYNSGLLHSFVRPTVRDSRYFNKQRQYLLKSRNSPEEDMLPDGVLLIDPKSTANPTIYLHLARANDRGCCGLGNPDCPRRANLDQEVNDTLAVMGGDLMQLPDWVIAGWRAGYYKLLFVKL</sequence>
<name>A0A194XGJ4_MOLSC</name>
<dbReference type="GeneID" id="28829328"/>
<proteinExistence type="predicted"/>
<gene>
    <name evidence="1" type="ORF">LY89DRAFT_731695</name>
</gene>
<evidence type="ECO:0000313" key="2">
    <source>
        <dbReference type="Proteomes" id="UP000070700"/>
    </source>
</evidence>
<evidence type="ECO:0000313" key="1">
    <source>
        <dbReference type="EMBL" id="KUJ19288.1"/>
    </source>
</evidence>
<dbReference type="EMBL" id="KQ947411">
    <property type="protein sequence ID" value="KUJ19288.1"/>
    <property type="molecule type" value="Genomic_DNA"/>
</dbReference>
<keyword evidence="2" id="KW-1185">Reference proteome</keyword>
<organism evidence="1 2">
    <name type="scientific">Mollisia scopiformis</name>
    <name type="common">Conifer needle endophyte fungus</name>
    <name type="synonym">Phialocephala scopiformis</name>
    <dbReference type="NCBI Taxonomy" id="149040"/>
    <lineage>
        <taxon>Eukaryota</taxon>
        <taxon>Fungi</taxon>
        <taxon>Dikarya</taxon>
        <taxon>Ascomycota</taxon>
        <taxon>Pezizomycotina</taxon>
        <taxon>Leotiomycetes</taxon>
        <taxon>Helotiales</taxon>
        <taxon>Mollisiaceae</taxon>
        <taxon>Mollisia</taxon>
    </lineage>
</organism>
<reference evidence="1 2" key="1">
    <citation type="submission" date="2015-10" db="EMBL/GenBank/DDBJ databases">
        <title>Full genome of DAOMC 229536 Phialocephala scopiformis, a fungal endophyte of spruce producing the potent anti-insectan compound rugulosin.</title>
        <authorList>
            <consortium name="DOE Joint Genome Institute"/>
            <person name="Walker A.K."/>
            <person name="Frasz S.L."/>
            <person name="Seifert K.A."/>
            <person name="Miller J.D."/>
            <person name="Mondo S.J."/>
            <person name="Labutti K."/>
            <person name="Lipzen A."/>
            <person name="Dockter R."/>
            <person name="Kennedy M."/>
            <person name="Grigoriev I.V."/>
            <person name="Spatafora J.W."/>
        </authorList>
    </citation>
    <scope>NUCLEOTIDE SEQUENCE [LARGE SCALE GENOMIC DNA]</scope>
    <source>
        <strain evidence="1 2">CBS 120377</strain>
    </source>
</reference>
<dbReference type="RefSeq" id="XP_018073643.1">
    <property type="nucleotide sequence ID" value="XM_018219602.1"/>
</dbReference>
<dbReference type="KEGG" id="psco:LY89DRAFT_731695"/>
<dbReference type="Proteomes" id="UP000070700">
    <property type="component" value="Unassembled WGS sequence"/>
</dbReference>
<protein>
    <submittedName>
        <fullName evidence="1">Uncharacterized protein</fullName>
    </submittedName>
</protein>